<proteinExistence type="predicted"/>
<dbReference type="InterPro" id="IPR029063">
    <property type="entry name" value="SAM-dependent_MTases_sf"/>
</dbReference>
<organism evidence="1 2">
    <name type="scientific">Ardenticatena maritima</name>
    <dbReference type="NCBI Taxonomy" id="872965"/>
    <lineage>
        <taxon>Bacteria</taxon>
        <taxon>Bacillati</taxon>
        <taxon>Chloroflexota</taxon>
        <taxon>Ardenticatenia</taxon>
        <taxon>Ardenticatenales</taxon>
        <taxon>Ardenticatenaceae</taxon>
        <taxon>Ardenticatena</taxon>
    </lineage>
</organism>
<dbReference type="SUPFAM" id="SSF53335">
    <property type="entry name" value="S-adenosyl-L-methionine-dependent methyltransferases"/>
    <property type="match status" value="1"/>
</dbReference>
<dbReference type="Proteomes" id="UP000050502">
    <property type="component" value="Unassembled WGS sequence"/>
</dbReference>
<name>A0A0P6YY70_9CHLR</name>
<evidence type="ECO:0008006" key="3">
    <source>
        <dbReference type="Google" id="ProtNLM"/>
    </source>
</evidence>
<sequence>MSSWARKFYAKQAEWSGIYWGNVEERHRRKAEWAYSVIGVPPKRVLELGAGGGQNAIALAEKG</sequence>
<feature type="non-terminal residue" evidence="1">
    <location>
        <position position="63"/>
    </location>
</feature>
<dbReference type="AlphaFoldDB" id="A0A0P6YY70"/>
<protein>
    <recommendedName>
        <fullName evidence="3">Class I SAM-dependent methyltransferase</fullName>
    </recommendedName>
</protein>
<gene>
    <name evidence="1" type="ORF">SE16_00005</name>
</gene>
<comment type="caution">
    <text evidence="1">The sequence shown here is derived from an EMBL/GenBank/DDBJ whole genome shotgun (WGS) entry which is preliminary data.</text>
</comment>
<reference evidence="1 2" key="1">
    <citation type="submission" date="2015-07" db="EMBL/GenBank/DDBJ databases">
        <title>Whole genome sequence of Ardenticatena maritima DSM 23922.</title>
        <authorList>
            <person name="Hemp J."/>
            <person name="Ward L.M."/>
            <person name="Pace L.A."/>
            <person name="Fischer W.W."/>
        </authorList>
    </citation>
    <scope>NUCLEOTIDE SEQUENCE [LARGE SCALE GENOMIC DNA]</scope>
    <source>
        <strain evidence="1 2">110S</strain>
    </source>
</reference>
<dbReference type="EMBL" id="LGKN01000001">
    <property type="protein sequence ID" value="KPL90223.1"/>
    <property type="molecule type" value="Genomic_DNA"/>
</dbReference>
<evidence type="ECO:0000313" key="1">
    <source>
        <dbReference type="EMBL" id="KPL90223.1"/>
    </source>
</evidence>
<dbReference type="Gene3D" id="3.40.50.150">
    <property type="entry name" value="Vaccinia Virus protein VP39"/>
    <property type="match status" value="1"/>
</dbReference>
<accession>A0A0P6YY70</accession>
<evidence type="ECO:0000313" key="2">
    <source>
        <dbReference type="Proteomes" id="UP000050502"/>
    </source>
</evidence>